<evidence type="ECO:0000259" key="12">
    <source>
        <dbReference type="PROSITE" id="PS51645"/>
    </source>
</evidence>
<evidence type="ECO:0000256" key="6">
    <source>
        <dbReference type="ARBA" id="ARBA00022991"/>
    </source>
</evidence>
<dbReference type="Pfam" id="PF00875">
    <property type="entry name" value="DNA_photolyase"/>
    <property type="match status" value="1"/>
</dbReference>
<proteinExistence type="inferred from homology"/>
<sequence>MINAAAVFWNRRYGAAERAIDETVKTALKAQKVEARSFNGHLLYEPWSVKTKTGGSFRVFSAFWRAAHQVGDPELPLRAPSRLEFFDGSHSDELSCLALADLRLEPSSPDWAGGLRANWKRGEAGAEVQLEKFLNEHLGKYADFRDCPGRPDTSRLSPYLRFGNISAREVWHASAAATNAASHRTGNRNLEKFQSELGWREFSYHLLYHNPALASQNLQPRFDAMPWKEDPKAFRAWQTGTTGYPIVDAGMRELWNTGWMHNRVRMVAASFLIKHLLIDWRHGESWFWDTLVDADPANNAASWQWVAGSGADAAPYFRIFNPTLQGQKFDPGGDYVRRWIPELDEFPASAIHRPRQAPDKASGRNPKTGVAYPAPVPPGVKSV</sequence>
<dbReference type="InterPro" id="IPR002081">
    <property type="entry name" value="Cryptochrome/DNA_photolyase_1"/>
</dbReference>
<evidence type="ECO:0000256" key="1">
    <source>
        <dbReference type="ARBA" id="ARBA00001932"/>
    </source>
</evidence>
<feature type="site" description="Electron transfer via tryptophanyl radical" evidence="9">
    <location>
        <position position="303"/>
    </location>
</feature>
<comment type="catalytic activity">
    <reaction evidence="7">
        <text>cyclobutadipyrimidine (in DNA) = 2 pyrimidine residues (in DNA).</text>
        <dbReference type="EC" id="4.1.99.3"/>
    </reaction>
</comment>
<dbReference type="GO" id="GO:0009416">
    <property type="term" value="P:response to light stimulus"/>
    <property type="evidence" value="ECO:0007669"/>
    <property type="project" value="TreeGrafter"/>
</dbReference>
<dbReference type="InterPro" id="IPR036155">
    <property type="entry name" value="Crypto/Photolyase_N_sf"/>
</dbReference>
<feature type="site" description="Electron transfer via tryptophanyl radical" evidence="9">
    <location>
        <position position="280"/>
    </location>
</feature>
<evidence type="ECO:0000256" key="7">
    <source>
        <dbReference type="ARBA" id="ARBA00033999"/>
    </source>
</evidence>
<evidence type="ECO:0000256" key="11">
    <source>
        <dbReference type="SAM" id="MobiDB-lite"/>
    </source>
</evidence>
<dbReference type="PANTHER" id="PTHR11455:SF9">
    <property type="entry name" value="CRYPTOCHROME CIRCADIAN CLOCK 5 ISOFORM X1"/>
    <property type="match status" value="1"/>
</dbReference>
<dbReference type="InterPro" id="IPR006050">
    <property type="entry name" value="DNA_photolyase_N"/>
</dbReference>
<dbReference type="GO" id="GO:0003904">
    <property type="term" value="F:deoxyribodipyrimidine photo-lyase activity"/>
    <property type="evidence" value="ECO:0007669"/>
    <property type="project" value="UniProtKB-EC"/>
</dbReference>
<dbReference type="PANTHER" id="PTHR11455">
    <property type="entry name" value="CRYPTOCHROME"/>
    <property type="match status" value="1"/>
</dbReference>
<evidence type="ECO:0000313" key="13">
    <source>
        <dbReference type="EMBL" id="OCX24942.1"/>
    </source>
</evidence>
<dbReference type="InterPro" id="IPR018394">
    <property type="entry name" value="DNA_photolyase_1_CS_C"/>
</dbReference>
<dbReference type="InterPro" id="IPR005101">
    <property type="entry name" value="Cryptochr/Photolyase_FAD-bd"/>
</dbReference>
<dbReference type="SUPFAM" id="SSF52425">
    <property type="entry name" value="Cryptochrome/photolyase, N-terminal domain"/>
    <property type="match status" value="1"/>
</dbReference>
<feature type="region of interest" description="Disordered" evidence="11">
    <location>
        <begin position="350"/>
        <end position="383"/>
    </location>
</feature>
<organism evidence="13 14">
    <name type="scientific">Mesorhizobium hungaricum</name>
    <dbReference type="NCBI Taxonomy" id="1566387"/>
    <lineage>
        <taxon>Bacteria</taxon>
        <taxon>Pseudomonadati</taxon>
        <taxon>Pseudomonadota</taxon>
        <taxon>Alphaproteobacteria</taxon>
        <taxon>Hyphomicrobiales</taxon>
        <taxon>Phyllobacteriaceae</taxon>
        <taxon>Mesorhizobium</taxon>
    </lineage>
</organism>
<dbReference type="STRING" id="1566387.QV13_01100"/>
<dbReference type="PROSITE" id="PS00394">
    <property type="entry name" value="DNA_PHOTOLYASES_1_1"/>
    <property type="match status" value="1"/>
</dbReference>
<feature type="domain" description="Photolyase/cryptochrome alpha/beta" evidence="12">
    <location>
        <begin position="1"/>
        <end position="43"/>
    </location>
</feature>
<feature type="compositionally biased region" description="Pro residues" evidence="11">
    <location>
        <begin position="374"/>
        <end position="383"/>
    </location>
</feature>
<dbReference type="SUPFAM" id="SSF48173">
    <property type="entry name" value="Cryptochrome/photolyase FAD-binding domain"/>
    <property type="match status" value="1"/>
</dbReference>
<dbReference type="GO" id="GO:0000719">
    <property type="term" value="P:photoreactive repair"/>
    <property type="evidence" value="ECO:0007669"/>
    <property type="project" value="UniProtKB-ARBA"/>
</dbReference>
<feature type="binding site" evidence="8">
    <location>
        <position position="193"/>
    </location>
    <ligand>
        <name>FAD</name>
        <dbReference type="ChEBI" id="CHEBI:57692"/>
    </ligand>
</feature>
<comment type="caution">
    <text evidence="13">The sequence shown here is derived from an EMBL/GenBank/DDBJ whole genome shotgun (WGS) entry which is preliminary data.</text>
</comment>
<dbReference type="Proteomes" id="UP000094412">
    <property type="component" value="Unassembled WGS sequence"/>
</dbReference>
<reference evidence="13 14" key="1">
    <citation type="submission" date="2016-08" db="EMBL/GenBank/DDBJ databases">
        <title>Whole genome sequence of Mesorhizobium sp. strain UASWS1009 isolated from industrial sewage.</title>
        <authorList>
            <person name="Crovadore J."/>
            <person name="Calmin G."/>
            <person name="Chablais R."/>
            <person name="Cochard B."/>
            <person name="Lefort F."/>
        </authorList>
    </citation>
    <scope>NUCLEOTIDE SEQUENCE [LARGE SCALE GENOMIC DNA]</scope>
    <source>
        <strain evidence="13 14">UASWS1009</strain>
    </source>
</reference>
<comment type="cofactor">
    <cofactor evidence="1">
        <name>(6R)-5,10-methylene-5,6,7,8-tetrahydrofolate</name>
        <dbReference type="ChEBI" id="CHEBI:15636"/>
    </cofactor>
</comment>
<feature type="binding site" evidence="8">
    <location>
        <position position="141"/>
    </location>
    <ligand>
        <name>FAD</name>
        <dbReference type="ChEBI" id="CHEBI:57692"/>
    </ligand>
</feature>
<dbReference type="PROSITE" id="PS00691">
    <property type="entry name" value="DNA_PHOTOLYASES_1_2"/>
    <property type="match status" value="1"/>
</dbReference>
<evidence type="ECO:0000256" key="10">
    <source>
        <dbReference type="RuleBase" id="RU004182"/>
    </source>
</evidence>
<feature type="binding site" evidence="8">
    <location>
        <begin position="153"/>
        <end position="157"/>
    </location>
    <ligand>
        <name>FAD</name>
        <dbReference type="ChEBI" id="CHEBI:57692"/>
    </ligand>
</feature>
<evidence type="ECO:0000256" key="3">
    <source>
        <dbReference type="ARBA" id="ARBA00014046"/>
    </source>
</evidence>
<name>A0A1C2ED00_9HYPH</name>
<dbReference type="EC" id="4.1.99.3" evidence="2"/>
<keyword evidence="5 8" id="KW-0274">FAD</keyword>
<comment type="cofactor">
    <cofactor evidence="8">
        <name>FAD</name>
        <dbReference type="ChEBI" id="CHEBI:57692"/>
    </cofactor>
    <text evidence="8">Binds 1 FAD per subunit.</text>
</comment>
<dbReference type="GO" id="GO:0071949">
    <property type="term" value="F:FAD binding"/>
    <property type="evidence" value="ECO:0007669"/>
    <property type="project" value="TreeGrafter"/>
</dbReference>
<evidence type="ECO:0000256" key="5">
    <source>
        <dbReference type="ARBA" id="ARBA00022827"/>
    </source>
</evidence>
<dbReference type="PROSITE" id="PS51645">
    <property type="entry name" value="PHR_CRY_ALPHA_BETA"/>
    <property type="match status" value="1"/>
</dbReference>
<gene>
    <name evidence="13" type="ORF">QV13_01100</name>
</gene>
<comment type="similarity">
    <text evidence="10">Belongs to the DNA photolyase family.</text>
</comment>
<dbReference type="Gene3D" id="1.25.40.80">
    <property type="match status" value="1"/>
</dbReference>
<dbReference type="GO" id="GO:0003677">
    <property type="term" value="F:DNA binding"/>
    <property type="evidence" value="ECO:0007669"/>
    <property type="project" value="TreeGrafter"/>
</dbReference>
<evidence type="ECO:0000256" key="8">
    <source>
        <dbReference type="PIRSR" id="PIRSR602081-1"/>
    </source>
</evidence>
<dbReference type="Gene3D" id="1.10.579.10">
    <property type="entry name" value="DNA Cyclobutane Dipyrimidine Photolyase, subunit A, domain 3"/>
    <property type="match status" value="1"/>
</dbReference>
<dbReference type="InterPro" id="IPR014729">
    <property type="entry name" value="Rossmann-like_a/b/a_fold"/>
</dbReference>
<dbReference type="InterPro" id="IPR036134">
    <property type="entry name" value="Crypto/Photolyase_FAD-like_sf"/>
</dbReference>
<keyword evidence="4 8" id="KW-0285">Flavoprotein</keyword>
<evidence type="ECO:0000256" key="4">
    <source>
        <dbReference type="ARBA" id="ARBA00022630"/>
    </source>
</evidence>
<dbReference type="EMBL" id="MDEO01000019">
    <property type="protein sequence ID" value="OCX24942.1"/>
    <property type="molecule type" value="Genomic_DNA"/>
</dbReference>
<dbReference type="PRINTS" id="PR00147">
    <property type="entry name" value="DNAPHOTLYASE"/>
</dbReference>
<dbReference type="Gene3D" id="3.40.50.620">
    <property type="entry name" value="HUPs"/>
    <property type="match status" value="1"/>
</dbReference>
<feature type="binding site" evidence="8">
    <location>
        <begin position="293"/>
        <end position="295"/>
    </location>
    <ligand>
        <name>FAD</name>
        <dbReference type="ChEBI" id="CHEBI:57692"/>
    </ligand>
</feature>
<keyword evidence="6 10" id="KW-0157">Chromophore</keyword>
<evidence type="ECO:0000256" key="2">
    <source>
        <dbReference type="ARBA" id="ARBA00013149"/>
    </source>
</evidence>
<accession>A0A1C2ED00</accession>
<dbReference type="AlphaFoldDB" id="A0A1C2ED00"/>
<protein>
    <recommendedName>
        <fullName evidence="3">Deoxyribodipyrimidine photo-lyase</fullName>
        <ecNumber evidence="2">4.1.99.3</ecNumber>
    </recommendedName>
</protein>
<evidence type="ECO:0000256" key="9">
    <source>
        <dbReference type="PIRSR" id="PIRSR602081-2"/>
    </source>
</evidence>
<dbReference type="Pfam" id="PF03441">
    <property type="entry name" value="FAD_binding_7"/>
    <property type="match status" value="1"/>
</dbReference>
<evidence type="ECO:0000313" key="14">
    <source>
        <dbReference type="Proteomes" id="UP000094412"/>
    </source>
</evidence>
<feature type="site" description="Electron transfer via tryptophanyl radical" evidence="9">
    <location>
        <position position="227"/>
    </location>
</feature>
<keyword evidence="14" id="KW-1185">Reference proteome</keyword>
<dbReference type="FunFam" id="1.10.579.10:FF:000003">
    <property type="entry name" value="Deoxyribodipyrimidine photo-lyase"/>
    <property type="match status" value="1"/>
</dbReference>